<proteinExistence type="predicted"/>
<organism evidence="1 2">
    <name type="scientific">Stephania yunnanensis</name>
    <dbReference type="NCBI Taxonomy" id="152371"/>
    <lineage>
        <taxon>Eukaryota</taxon>
        <taxon>Viridiplantae</taxon>
        <taxon>Streptophyta</taxon>
        <taxon>Embryophyta</taxon>
        <taxon>Tracheophyta</taxon>
        <taxon>Spermatophyta</taxon>
        <taxon>Magnoliopsida</taxon>
        <taxon>Ranunculales</taxon>
        <taxon>Menispermaceae</taxon>
        <taxon>Menispermoideae</taxon>
        <taxon>Cissampelideae</taxon>
        <taxon>Stephania</taxon>
    </lineage>
</organism>
<reference evidence="1 2" key="1">
    <citation type="submission" date="2024-01" db="EMBL/GenBank/DDBJ databases">
        <title>Genome assemblies of Stephania.</title>
        <authorList>
            <person name="Yang L."/>
        </authorList>
    </citation>
    <scope>NUCLEOTIDE SEQUENCE [LARGE SCALE GENOMIC DNA]</scope>
    <source>
        <strain evidence="1">YNDBR</strain>
        <tissue evidence="1">Leaf</tissue>
    </source>
</reference>
<evidence type="ECO:0000313" key="2">
    <source>
        <dbReference type="Proteomes" id="UP001420932"/>
    </source>
</evidence>
<dbReference type="EMBL" id="JBBNAF010000011">
    <property type="protein sequence ID" value="KAK9097978.1"/>
    <property type="molecule type" value="Genomic_DNA"/>
</dbReference>
<comment type="caution">
    <text evidence="1">The sequence shown here is derived from an EMBL/GenBank/DDBJ whole genome shotgun (WGS) entry which is preliminary data.</text>
</comment>
<dbReference type="Proteomes" id="UP001420932">
    <property type="component" value="Unassembled WGS sequence"/>
</dbReference>
<name>A0AAP0HQV4_9MAGN</name>
<dbReference type="AlphaFoldDB" id="A0AAP0HQV4"/>
<evidence type="ECO:0000313" key="1">
    <source>
        <dbReference type="EMBL" id="KAK9097978.1"/>
    </source>
</evidence>
<sequence>MEENEVEELTDILECLLVSMVSMQAILQTLHEVILSMYCEPVTRTLTRRSVTRNGFEYIETILNEDAEHFRQIYRMYPDVFRKLCKIIREKALDCCGRYLSLGLNPTVLILLGTMSTLSKNVVHGSYSPENGKSELAKVEHIKLEEENDGLRLEKKKLAKKLLMLSCNIPYGDATLA</sequence>
<accession>A0AAP0HQV4</accession>
<gene>
    <name evidence="1" type="ORF">Syun_025023</name>
</gene>
<protein>
    <submittedName>
        <fullName evidence="1">Uncharacterized protein</fullName>
    </submittedName>
</protein>
<keyword evidence="2" id="KW-1185">Reference proteome</keyword>